<dbReference type="EC" id="3.1.3.23" evidence="3"/>
<dbReference type="EC" id="3.1.3.11" evidence="3"/>
<dbReference type="Pfam" id="PF00300">
    <property type="entry name" value="His_Phos_1"/>
    <property type="match status" value="1"/>
</dbReference>
<dbReference type="PANTHER" id="PTHR48100:SF15">
    <property type="entry name" value="SEDOHEPTULOSE 1,7-BISPHOSPHATASE"/>
    <property type="match status" value="1"/>
</dbReference>
<feature type="active site" description="Tele-phosphohistidine intermediate" evidence="1">
    <location>
        <position position="26"/>
    </location>
</feature>
<gene>
    <name evidence="3" type="ORF">AVDCRST_MAG41-895</name>
</gene>
<sequence>MSLLDAAGTDPVPAAPAPGELCVVRHGETEWSRSGRHTSVTDVPLTAMGERQARALTPLLAGVCPATVFTSPRSRARRTAELAGLTESCTVEVLDDLAEWAYGEYEGVTTPQIRTTDPDWTVWTGHTPGGETAEQVGARADRVLDRVRAALATGPVVTVGHGHFSRVLAARWLGLPVEAGAMFVLGPASPCLLGSEHGRPAVHRWNVPNPAERDPG</sequence>
<evidence type="ECO:0000256" key="2">
    <source>
        <dbReference type="PIRSR" id="PIRSR613078-2"/>
    </source>
</evidence>
<keyword evidence="3" id="KW-0378">Hydrolase</keyword>
<dbReference type="InterPro" id="IPR029033">
    <property type="entry name" value="His_PPase_superfam"/>
</dbReference>
<feature type="binding site" evidence="2">
    <location>
        <begin position="99"/>
        <end position="102"/>
    </location>
    <ligand>
        <name>substrate</name>
    </ligand>
</feature>
<dbReference type="GO" id="GO:0042132">
    <property type="term" value="F:fructose 1,6-bisphosphate 1-phosphatase activity"/>
    <property type="evidence" value="ECO:0007669"/>
    <property type="project" value="UniProtKB-EC"/>
</dbReference>
<dbReference type="AlphaFoldDB" id="A0A6J4HRY3"/>
<dbReference type="InterPro" id="IPR050275">
    <property type="entry name" value="PGM_Phosphatase"/>
</dbReference>
<feature type="active site" description="Proton donor/acceptor" evidence="1">
    <location>
        <position position="99"/>
    </location>
</feature>
<organism evidence="3">
    <name type="scientific">uncultured Mycobacteriales bacterium</name>
    <dbReference type="NCBI Taxonomy" id="581187"/>
    <lineage>
        <taxon>Bacteria</taxon>
        <taxon>Bacillati</taxon>
        <taxon>Actinomycetota</taxon>
        <taxon>Actinomycetes</taxon>
        <taxon>Mycobacteriales</taxon>
        <taxon>environmental samples</taxon>
    </lineage>
</organism>
<reference evidence="3" key="1">
    <citation type="submission" date="2020-02" db="EMBL/GenBank/DDBJ databases">
        <authorList>
            <person name="Meier V. D."/>
        </authorList>
    </citation>
    <scope>NUCLEOTIDE SEQUENCE</scope>
    <source>
        <strain evidence="3">AVDCRST_MAG41</strain>
    </source>
</reference>
<dbReference type="GO" id="GO:0101006">
    <property type="term" value="F:protein histidine phosphatase activity"/>
    <property type="evidence" value="ECO:0007669"/>
    <property type="project" value="TreeGrafter"/>
</dbReference>
<dbReference type="SUPFAM" id="SSF53254">
    <property type="entry name" value="Phosphoglycerate mutase-like"/>
    <property type="match status" value="1"/>
</dbReference>
<feature type="binding site" evidence="2">
    <location>
        <position position="75"/>
    </location>
    <ligand>
        <name>substrate</name>
    </ligand>
</feature>
<dbReference type="PANTHER" id="PTHR48100">
    <property type="entry name" value="BROAD-SPECIFICITY PHOSPHATASE YOR283W-RELATED"/>
    <property type="match status" value="1"/>
</dbReference>
<protein>
    <submittedName>
        <fullName evidence="3">Fructose-1,6-bisphosphatase, Mycobacterial type SUP1 Sugar phosphatase SUP1</fullName>
        <ecNumber evidence="3">3.1.3.11</ecNumber>
        <ecNumber evidence="3">3.1.3.23</ecNumber>
    </submittedName>
</protein>
<dbReference type="CDD" id="cd07067">
    <property type="entry name" value="HP_PGM_like"/>
    <property type="match status" value="1"/>
</dbReference>
<dbReference type="Gene3D" id="3.40.50.1240">
    <property type="entry name" value="Phosphoglycerate mutase-like"/>
    <property type="match status" value="1"/>
</dbReference>
<evidence type="ECO:0000313" key="3">
    <source>
        <dbReference type="EMBL" id="CAA9230318.1"/>
    </source>
</evidence>
<dbReference type="InterPro" id="IPR013078">
    <property type="entry name" value="His_Pase_superF_clade-1"/>
</dbReference>
<dbReference type="EMBL" id="CADCTP010000093">
    <property type="protein sequence ID" value="CAA9230318.1"/>
    <property type="molecule type" value="Genomic_DNA"/>
</dbReference>
<evidence type="ECO:0000256" key="1">
    <source>
        <dbReference type="PIRSR" id="PIRSR613078-1"/>
    </source>
</evidence>
<name>A0A6J4HRY3_9ACTN</name>
<proteinExistence type="predicted"/>
<dbReference type="GO" id="GO:0070297">
    <property type="term" value="P:regulation of phosphorelay signal transduction system"/>
    <property type="evidence" value="ECO:0007669"/>
    <property type="project" value="TreeGrafter"/>
</dbReference>
<accession>A0A6J4HRY3</accession>
<dbReference type="SMART" id="SM00855">
    <property type="entry name" value="PGAM"/>
    <property type="match status" value="1"/>
</dbReference>